<dbReference type="InterPro" id="IPR053051">
    <property type="entry name" value="HDAC_complex_subunit"/>
</dbReference>
<dbReference type="InterPro" id="IPR012921">
    <property type="entry name" value="SPOC_C"/>
</dbReference>
<dbReference type="Proteomes" id="UP000694255">
    <property type="component" value="Unassembled WGS sequence"/>
</dbReference>
<feature type="compositionally biased region" description="Acidic residues" evidence="5">
    <location>
        <begin position="38"/>
        <end position="52"/>
    </location>
</feature>
<feature type="region of interest" description="Disordered" evidence="5">
    <location>
        <begin position="367"/>
        <end position="435"/>
    </location>
</feature>
<feature type="region of interest" description="Disordered" evidence="5">
    <location>
        <begin position="1"/>
        <end position="54"/>
    </location>
</feature>
<feature type="region of interest" description="Disordered" evidence="5">
    <location>
        <begin position="611"/>
        <end position="647"/>
    </location>
</feature>
<dbReference type="PANTHER" id="PTHR47793">
    <property type="entry name" value="HISTONE DEACETYLASE COMPLEX SUBUNIT CTI6"/>
    <property type="match status" value="1"/>
</dbReference>
<organism evidence="7 8">
    <name type="scientific">[Candida] subhashii</name>
    <dbReference type="NCBI Taxonomy" id="561895"/>
    <lineage>
        <taxon>Eukaryota</taxon>
        <taxon>Fungi</taxon>
        <taxon>Dikarya</taxon>
        <taxon>Ascomycota</taxon>
        <taxon>Saccharomycotina</taxon>
        <taxon>Pichiomycetes</taxon>
        <taxon>Debaryomycetaceae</taxon>
        <taxon>Spathaspora</taxon>
    </lineage>
</organism>
<evidence type="ECO:0000256" key="4">
    <source>
        <dbReference type="PROSITE-ProRule" id="PRU00146"/>
    </source>
</evidence>
<evidence type="ECO:0000259" key="6">
    <source>
        <dbReference type="PROSITE" id="PS50016"/>
    </source>
</evidence>
<feature type="region of interest" description="Disordered" evidence="5">
    <location>
        <begin position="120"/>
        <end position="162"/>
    </location>
</feature>
<feature type="compositionally biased region" description="Basic residues" evidence="5">
    <location>
        <begin position="1"/>
        <end position="14"/>
    </location>
</feature>
<reference evidence="7 8" key="1">
    <citation type="journal article" date="2021" name="DNA Res.">
        <title>Genome analysis of Candida subhashii reveals its hybrid nature and dual mitochondrial genome conformations.</title>
        <authorList>
            <person name="Mixao V."/>
            <person name="Hegedusova E."/>
            <person name="Saus E."/>
            <person name="Pryszcz L.P."/>
            <person name="Cillingova A."/>
            <person name="Nosek J."/>
            <person name="Gabaldon T."/>
        </authorList>
    </citation>
    <scope>NUCLEOTIDE SEQUENCE [LARGE SCALE GENOMIC DNA]</scope>
    <source>
        <strain evidence="7 8">CBS 10753</strain>
    </source>
</reference>
<dbReference type="AlphaFoldDB" id="A0A8J5USR4"/>
<feature type="domain" description="PHD-type" evidence="6">
    <location>
        <begin position="55"/>
        <end position="112"/>
    </location>
</feature>
<dbReference type="EMBL" id="JAGSYN010000272">
    <property type="protein sequence ID" value="KAG7660875.1"/>
    <property type="molecule type" value="Genomic_DNA"/>
</dbReference>
<dbReference type="SMART" id="SM00249">
    <property type="entry name" value="PHD"/>
    <property type="match status" value="1"/>
</dbReference>
<dbReference type="Pfam" id="PF20826">
    <property type="entry name" value="PHD_5"/>
    <property type="match status" value="1"/>
</dbReference>
<dbReference type="InterPro" id="IPR001965">
    <property type="entry name" value="Znf_PHD"/>
</dbReference>
<protein>
    <recommendedName>
        <fullName evidence="6">PHD-type domain-containing protein</fullName>
    </recommendedName>
</protein>
<dbReference type="InterPro" id="IPR019786">
    <property type="entry name" value="Zinc_finger_PHD-type_CS"/>
</dbReference>
<dbReference type="GO" id="GO:0061188">
    <property type="term" value="P:negative regulation of rDNA heterochromatin formation"/>
    <property type="evidence" value="ECO:0007669"/>
    <property type="project" value="TreeGrafter"/>
</dbReference>
<feature type="compositionally biased region" description="Low complexity" evidence="5">
    <location>
        <begin position="135"/>
        <end position="154"/>
    </location>
</feature>
<name>A0A8J5USR4_9ASCO</name>
<proteinExistence type="predicted"/>
<keyword evidence="1" id="KW-0479">Metal-binding</keyword>
<dbReference type="PROSITE" id="PS01359">
    <property type="entry name" value="ZF_PHD_1"/>
    <property type="match status" value="1"/>
</dbReference>
<dbReference type="OrthoDB" id="79252at2759"/>
<feature type="compositionally biased region" description="Polar residues" evidence="5">
    <location>
        <begin position="636"/>
        <end position="647"/>
    </location>
</feature>
<feature type="compositionally biased region" description="Low complexity" evidence="5">
    <location>
        <begin position="611"/>
        <end position="635"/>
    </location>
</feature>
<feature type="compositionally biased region" description="Basic and acidic residues" evidence="5">
    <location>
        <begin position="120"/>
        <end position="134"/>
    </location>
</feature>
<dbReference type="GO" id="GO:0008270">
    <property type="term" value="F:zinc ion binding"/>
    <property type="evidence" value="ECO:0007669"/>
    <property type="project" value="UniProtKB-KW"/>
</dbReference>
<dbReference type="GO" id="GO:0070210">
    <property type="term" value="C:Rpd3L-Expanded complex"/>
    <property type="evidence" value="ECO:0007669"/>
    <property type="project" value="TreeGrafter"/>
</dbReference>
<dbReference type="GeneID" id="73472350"/>
<dbReference type="Pfam" id="PF07744">
    <property type="entry name" value="SPOC"/>
    <property type="match status" value="1"/>
</dbReference>
<dbReference type="GO" id="GO:0061186">
    <property type="term" value="P:negative regulation of silent mating-type cassette heterochromatin formation"/>
    <property type="evidence" value="ECO:0007669"/>
    <property type="project" value="TreeGrafter"/>
</dbReference>
<feature type="compositionally biased region" description="Acidic residues" evidence="5">
    <location>
        <begin position="374"/>
        <end position="387"/>
    </location>
</feature>
<evidence type="ECO:0000256" key="5">
    <source>
        <dbReference type="SAM" id="MobiDB-lite"/>
    </source>
</evidence>
<dbReference type="RefSeq" id="XP_049261108.1">
    <property type="nucleotide sequence ID" value="XM_049409628.1"/>
</dbReference>
<keyword evidence="2 4" id="KW-0863">Zinc-finger</keyword>
<dbReference type="PROSITE" id="PS50016">
    <property type="entry name" value="ZF_PHD_2"/>
    <property type="match status" value="1"/>
</dbReference>
<keyword evidence="3" id="KW-0862">Zinc</keyword>
<evidence type="ECO:0000256" key="2">
    <source>
        <dbReference type="ARBA" id="ARBA00022771"/>
    </source>
</evidence>
<evidence type="ECO:0000256" key="3">
    <source>
        <dbReference type="ARBA" id="ARBA00022833"/>
    </source>
</evidence>
<comment type="caution">
    <text evidence="7">The sequence shown here is derived from an EMBL/GenBank/DDBJ whole genome shotgun (WGS) entry which is preliminary data.</text>
</comment>
<sequence>MRRSSRSTKGQHTKRYADDVTYTTEEGPSLKKSKLDNNDEEDVASGSDEDYSNEVVRCNPCGTNQDNYNEDTDEGGTFIQCDVCNSWQHAKCMGFDDEALPENYVCDVCQQEGEVVKEKVNGNDDGIQEVKKDTNGSGSKKNGNGSSKLNTNGNGKKDSNEKVNSLEGLKDITRISTAKAFFNFFKRSLPSDDSIKEEDKIKQATEWSLEIEDIMFREFPGNKLYTSEGRRILFLLKKYFMKDLISGTINFEDIVKKSPKEINQDIERVELQNKQNIKNIILTENNPTHEIIRRTHKGDIIKENENEDEIDEIDASITTRKVDHRRFSVEDDTHNSSNNNNTSSIQSNEFFIKPKILSSSIEQNTYNNLNPRIDDDDDDDDNDDDDVNDRYVSDDDSQQHVHPPISPEQELKRIPDSPATSKSSTSELEHVAHSPKEEELYPILGNISPTLELSQIWSGTITFPSFAEFKAIGKFYNCTHRQMTSIDVCRDILNLSKYNIEGRLDRRVADSYLDKVLRSRDLYFIEIEPAQLGDKVQYDRLYEYLSQDGKVGVLSGKPKFVKDSYLMAIDFRDDRLMGYLRQHKLDMRIGLFAVFVVQRGYGVTSIASTSITTNSNSNTRESSISDNGESSISDNRPSFESIMNQLR</sequence>
<evidence type="ECO:0000313" key="8">
    <source>
        <dbReference type="Proteomes" id="UP000694255"/>
    </source>
</evidence>
<dbReference type="InterPro" id="IPR019787">
    <property type="entry name" value="Znf_PHD-finger"/>
</dbReference>
<evidence type="ECO:0000256" key="1">
    <source>
        <dbReference type="ARBA" id="ARBA00022723"/>
    </source>
</evidence>
<gene>
    <name evidence="7" type="ORF">J8A68_005550</name>
</gene>
<evidence type="ECO:0000313" key="7">
    <source>
        <dbReference type="EMBL" id="KAG7660875.1"/>
    </source>
</evidence>
<dbReference type="PANTHER" id="PTHR47793:SF1">
    <property type="entry name" value="HISTONE DEACETYLASE COMPLEX SUBUNIT CTI6"/>
    <property type="match status" value="1"/>
</dbReference>
<keyword evidence="8" id="KW-1185">Reference proteome</keyword>
<feature type="compositionally biased region" description="Basic and acidic residues" evidence="5">
    <location>
        <begin position="388"/>
        <end position="399"/>
    </location>
</feature>
<accession>A0A8J5USR4</accession>
<dbReference type="GO" id="GO:0033698">
    <property type="term" value="C:Rpd3L complex"/>
    <property type="evidence" value="ECO:0007669"/>
    <property type="project" value="TreeGrafter"/>
</dbReference>